<keyword evidence="17" id="KW-1185">Reference proteome</keyword>
<keyword evidence="8" id="KW-0049">Antioxidant</keyword>
<keyword evidence="11" id="KW-0676">Redox-active center</keyword>
<evidence type="ECO:0000256" key="7">
    <source>
        <dbReference type="ARBA" id="ARBA00022559"/>
    </source>
</evidence>
<evidence type="ECO:0000313" key="16">
    <source>
        <dbReference type="EMBL" id="AAC06735.1"/>
    </source>
</evidence>
<evidence type="ECO:0000256" key="10">
    <source>
        <dbReference type="ARBA" id="ARBA00023157"/>
    </source>
</evidence>
<dbReference type="EC" id="1.11.1.26" evidence="4"/>
<dbReference type="STRING" id="224324.aq_486"/>
<dbReference type="eggNOG" id="COG0450">
    <property type="taxonomic scope" value="Bacteria"/>
</dbReference>
<dbReference type="OrthoDB" id="9812811at2"/>
<proteinExistence type="inferred from homology"/>
<dbReference type="RefSeq" id="WP_010880277.1">
    <property type="nucleotide sequence ID" value="NC_000918.1"/>
</dbReference>
<evidence type="ECO:0000256" key="9">
    <source>
        <dbReference type="ARBA" id="ARBA00023002"/>
    </source>
</evidence>
<evidence type="ECO:0000256" key="13">
    <source>
        <dbReference type="ARBA" id="ARBA00047572"/>
    </source>
</evidence>
<evidence type="ECO:0000256" key="1">
    <source>
        <dbReference type="ARBA" id="ARBA00004496"/>
    </source>
</evidence>
<dbReference type="PANTHER" id="PTHR10681">
    <property type="entry name" value="THIOREDOXIN PEROXIDASE"/>
    <property type="match status" value="1"/>
</dbReference>
<dbReference type="GO" id="GO:0006979">
    <property type="term" value="P:response to oxidative stress"/>
    <property type="evidence" value="ECO:0000318"/>
    <property type="project" value="GO_Central"/>
</dbReference>
<gene>
    <name evidence="16" type="primary">ahpC1</name>
    <name evidence="16" type="ordered locus">aq_486</name>
</gene>
<dbReference type="Proteomes" id="UP000000798">
    <property type="component" value="Chromosome"/>
</dbReference>
<dbReference type="SUPFAM" id="SSF52833">
    <property type="entry name" value="Thioredoxin-like"/>
    <property type="match status" value="1"/>
</dbReference>
<dbReference type="PANTHER" id="PTHR10681:SF121">
    <property type="entry name" value="ALKYL HYDROPEROXIDE REDUCTASE C"/>
    <property type="match status" value="1"/>
</dbReference>
<keyword evidence="7" id="KW-0575">Peroxidase</keyword>
<evidence type="ECO:0000259" key="15">
    <source>
        <dbReference type="PROSITE" id="PS51352"/>
    </source>
</evidence>
<dbReference type="Pfam" id="PF10417">
    <property type="entry name" value="1-cysPrx_C"/>
    <property type="match status" value="1"/>
</dbReference>
<protein>
    <recommendedName>
        <fullName evidence="5">Alkyl hydroperoxide reductase C</fullName>
        <ecNumber evidence="4">1.11.1.26</ecNumber>
    </recommendedName>
    <alternativeName>
        <fullName evidence="12">Peroxiredoxin</fullName>
    </alternativeName>
</protein>
<dbReference type="PIR" id="G70343">
    <property type="entry name" value="G70343"/>
</dbReference>
<dbReference type="KEGG" id="aae:aq_486"/>
<comment type="subunit">
    <text evidence="3">Homodimer; disulfide-linked, upon oxidation. 5 homodimers assemble to form a ring-like decamer.</text>
</comment>
<dbReference type="FunFam" id="3.40.30.10:FF:000002">
    <property type="entry name" value="Alkyl hydroperoxide reductase C"/>
    <property type="match status" value="1"/>
</dbReference>
<evidence type="ECO:0000256" key="11">
    <source>
        <dbReference type="ARBA" id="ARBA00023284"/>
    </source>
</evidence>
<evidence type="ECO:0000313" key="17">
    <source>
        <dbReference type="Proteomes" id="UP000000798"/>
    </source>
</evidence>
<dbReference type="InterPro" id="IPR013766">
    <property type="entry name" value="Thioredoxin_domain"/>
</dbReference>
<dbReference type="AlphaFoldDB" id="O66779"/>
<evidence type="ECO:0000256" key="5">
    <source>
        <dbReference type="ARBA" id="ARBA00017462"/>
    </source>
</evidence>
<dbReference type="InterPro" id="IPR000866">
    <property type="entry name" value="AhpC/TSA"/>
</dbReference>
<dbReference type="InterPro" id="IPR050217">
    <property type="entry name" value="Peroxiredoxin"/>
</dbReference>
<comment type="catalytic activity">
    <reaction evidence="13">
        <text>a hydroperoxide + NADH + H(+) = an alcohol + NAD(+) + H2O</text>
        <dbReference type="Rhea" id="RHEA:62628"/>
        <dbReference type="ChEBI" id="CHEBI:15377"/>
        <dbReference type="ChEBI" id="CHEBI:15378"/>
        <dbReference type="ChEBI" id="CHEBI:30879"/>
        <dbReference type="ChEBI" id="CHEBI:35924"/>
        <dbReference type="ChEBI" id="CHEBI:57540"/>
        <dbReference type="ChEBI" id="CHEBI:57945"/>
        <dbReference type="EC" id="1.11.1.26"/>
    </reaction>
</comment>
<dbReference type="PROSITE" id="PS51352">
    <property type="entry name" value="THIOREDOXIN_2"/>
    <property type="match status" value="1"/>
</dbReference>
<dbReference type="EnsemblBacteria" id="AAC06735">
    <property type="protein sequence ID" value="AAC06735"/>
    <property type="gene ID" value="aq_486"/>
</dbReference>
<dbReference type="GO" id="GO:0008379">
    <property type="term" value="F:thioredoxin peroxidase activity"/>
    <property type="evidence" value="ECO:0000318"/>
    <property type="project" value="GO_Central"/>
</dbReference>
<keyword evidence="9" id="KW-0560">Oxidoreductase</keyword>
<comment type="subcellular location">
    <subcellularLocation>
        <location evidence="1">Cytoplasm</location>
    </subcellularLocation>
</comment>
<dbReference type="GO" id="GO:0045454">
    <property type="term" value="P:cell redox homeostasis"/>
    <property type="evidence" value="ECO:0000318"/>
    <property type="project" value="GO_Central"/>
</dbReference>
<dbReference type="InterPro" id="IPR019479">
    <property type="entry name" value="Peroxiredoxin_C"/>
</dbReference>
<dbReference type="InterPro" id="IPR024706">
    <property type="entry name" value="Peroxiredoxin_AhpC-typ"/>
</dbReference>
<dbReference type="PATRIC" id="fig|224324.8.peg.400"/>
<dbReference type="InParanoid" id="O66779"/>
<accession>O66779</accession>
<dbReference type="Gene3D" id="3.40.30.10">
    <property type="entry name" value="Glutaredoxin"/>
    <property type="match status" value="1"/>
</dbReference>
<organism evidence="16 17">
    <name type="scientific">Aquifex aeolicus (strain VF5)</name>
    <dbReference type="NCBI Taxonomy" id="224324"/>
    <lineage>
        <taxon>Bacteria</taxon>
        <taxon>Pseudomonadati</taxon>
        <taxon>Aquificota</taxon>
        <taxon>Aquificia</taxon>
        <taxon>Aquificales</taxon>
        <taxon>Aquificaceae</taxon>
        <taxon>Aquifex</taxon>
    </lineage>
</organism>
<sequence length="211" mass="23851">MDVKEIAKKIITDCPVRVGQKVPNFEMETYDPSTGKFGKVVLEDLLKERKWVILFFYPADYTFVCPTELADLAEKYDELKEMGCEVISVSTDTKFVHLAWHRDEPLLKNVKYPMGADPTGQVSRLFGVYDENTGLALRGTFIINPEGVLVGSEVNFYNVGRNADELVRKMKANVYLMSHPEEACPAKWEPGKKTLKPSEELVGRVGEVLNE</sequence>
<keyword evidence="6" id="KW-0963">Cytoplasm</keyword>
<evidence type="ECO:0000256" key="14">
    <source>
        <dbReference type="PIRSR" id="PIRSR000239-1"/>
    </source>
</evidence>
<dbReference type="GO" id="GO:0102039">
    <property type="term" value="F:NADH-dependent peroxiredoxin activity"/>
    <property type="evidence" value="ECO:0007669"/>
    <property type="project" value="UniProtKB-EC"/>
</dbReference>
<reference evidence="16 17" key="1">
    <citation type="journal article" date="1998" name="Nature">
        <title>The complete genome of the hyperthermophilic bacterium Aquifex aeolicus.</title>
        <authorList>
            <person name="Deckert G."/>
            <person name="Warren P.V."/>
            <person name="Gaasterland T."/>
            <person name="Young W.G."/>
            <person name="Lenox A.L."/>
            <person name="Graham D.E."/>
            <person name="Overbeek R."/>
            <person name="Snead M.A."/>
            <person name="Keller M."/>
            <person name="Aujay M."/>
            <person name="Huber R."/>
            <person name="Feldman R.A."/>
            <person name="Short J.M."/>
            <person name="Olson G.J."/>
            <person name="Swanson R.V."/>
        </authorList>
    </citation>
    <scope>NUCLEOTIDE SEQUENCE [LARGE SCALE GENOMIC DNA]</scope>
    <source>
        <strain evidence="16 17">VF5</strain>
    </source>
</reference>
<dbReference type="CDD" id="cd03015">
    <property type="entry name" value="PRX_Typ2cys"/>
    <property type="match status" value="1"/>
</dbReference>
<dbReference type="GO" id="GO:0005829">
    <property type="term" value="C:cytosol"/>
    <property type="evidence" value="ECO:0000318"/>
    <property type="project" value="GO_Central"/>
</dbReference>
<dbReference type="HOGENOM" id="CLU_042529_21_3_0"/>
<feature type="domain" description="Thioredoxin" evidence="15">
    <location>
        <begin position="16"/>
        <end position="175"/>
    </location>
</feature>
<evidence type="ECO:0000256" key="12">
    <source>
        <dbReference type="ARBA" id="ARBA00032077"/>
    </source>
</evidence>
<dbReference type="GO" id="GO:0042744">
    <property type="term" value="P:hydrogen peroxide catabolic process"/>
    <property type="evidence" value="ECO:0000318"/>
    <property type="project" value="GO_Central"/>
</dbReference>
<evidence type="ECO:0000256" key="8">
    <source>
        <dbReference type="ARBA" id="ARBA00022862"/>
    </source>
</evidence>
<dbReference type="Pfam" id="PF00578">
    <property type="entry name" value="AhpC-TSA"/>
    <property type="match status" value="1"/>
</dbReference>
<evidence type="ECO:0000256" key="6">
    <source>
        <dbReference type="ARBA" id="ARBA00022490"/>
    </source>
</evidence>
<feature type="active site" description="Cysteine sulfenic acid (-SOH) intermediate; for peroxidase activity" evidence="14">
    <location>
        <position position="65"/>
    </location>
</feature>
<dbReference type="EMBL" id="AE000657">
    <property type="protein sequence ID" value="AAC06735.1"/>
    <property type="molecule type" value="Genomic_DNA"/>
</dbReference>
<dbReference type="PIRSF" id="PIRSF000239">
    <property type="entry name" value="AHPC"/>
    <property type="match status" value="1"/>
</dbReference>
<evidence type="ECO:0000256" key="3">
    <source>
        <dbReference type="ARBA" id="ARBA00011654"/>
    </source>
</evidence>
<evidence type="ECO:0000256" key="4">
    <source>
        <dbReference type="ARBA" id="ARBA00013021"/>
    </source>
</evidence>
<dbReference type="InterPro" id="IPR036249">
    <property type="entry name" value="Thioredoxin-like_sf"/>
</dbReference>
<comment type="similarity">
    <text evidence="2">Belongs to the peroxiredoxin family. AhpC/Prx1 subfamily.</text>
</comment>
<keyword evidence="10" id="KW-1015">Disulfide bond</keyword>
<evidence type="ECO:0000256" key="2">
    <source>
        <dbReference type="ARBA" id="ARBA00009796"/>
    </source>
</evidence>
<name>O66779_AQUAE</name>
<dbReference type="FunCoup" id="O66779">
    <property type="interactions" value="436"/>
</dbReference>